<feature type="compositionally biased region" description="Polar residues" evidence="1">
    <location>
        <begin position="51"/>
        <end position="63"/>
    </location>
</feature>
<organism evidence="2 3">
    <name type="scientific">Diversispora eburnea</name>
    <dbReference type="NCBI Taxonomy" id="1213867"/>
    <lineage>
        <taxon>Eukaryota</taxon>
        <taxon>Fungi</taxon>
        <taxon>Fungi incertae sedis</taxon>
        <taxon>Mucoromycota</taxon>
        <taxon>Glomeromycotina</taxon>
        <taxon>Glomeromycetes</taxon>
        <taxon>Diversisporales</taxon>
        <taxon>Diversisporaceae</taxon>
        <taxon>Diversispora</taxon>
    </lineage>
</organism>
<sequence length="245" mass="26743">MGQTQDKFVDEQNEDGSQDSSTVENSVITEAFNVASESIVHHDNGFLSPSIKDSQLKENCSNSEIDDLDPGGNRSEKKKSFTSDGNDHKEFMEKNENYNIRLTTSTIDFTNNSLANSLSGLSIRDSSDCIPTASVVQATTVKNISLNKESPNGDTCSSPSSPPPQDKNESIHKKTSKEIKSTLADESEYTIPPAIAEDVLREMLANKPSQDLLEELESTPVIINGKNENSSLKCKVDSVTHEKNA</sequence>
<dbReference type="OrthoDB" id="2437283at2759"/>
<protein>
    <submittedName>
        <fullName evidence="2">5961_t:CDS:1</fullName>
    </submittedName>
</protein>
<feature type="compositionally biased region" description="Basic and acidic residues" evidence="1">
    <location>
        <begin position="166"/>
        <end position="180"/>
    </location>
</feature>
<evidence type="ECO:0000313" key="3">
    <source>
        <dbReference type="Proteomes" id="UP000789706"/>
    </source>
</evidence>
<proteinExistence type="predicted"/>
<feature type="region of interest" description="Disordered" evidence="1">
    <location>
        <begin position="50"/>
        <end position="88"/>
    </location>
</feature>
<evidence type="ECO:0000313" key="2">
    <source>
        <dbReference type="EMBL" id="CAG8540948.1"/>
    </source>
</evidence>
<feature type="compositionally biased region" description="Polar residues" evidence="1">
    <location>
        <begin position="146"/>
        <end position="159"/>
    </location>
</feature>
<evidence type="ECO:0000256" key="1">
    <source>
        <dbReference type="SAM" id="MobiDB-lite"/>
    </source>
</evidence>
<accession>A0A9N9ASD1</accession>
<keyword evidence="3" id="KW-1185">Reference proteome</keyword>
<feature type="region of interest" description="Disordered" evidence="1">
    <location>
        <begin position="146"/>
        <end position="188"/>
    </location>
</feature>
<gene>
    <name evidence="2" type="ORF">DEBURN_LOCUS6607</name>
</gene>
<feature type="region of interest" description="Disordered" evidence="1">
    <location>
        <begin position="1"/>
        <end position="25"/>
    </location>
</feature>
<dbReference type="Proteomes" id="UP000789706">
    <property type="component" value="Unassembled WGS sequence"/>
</dbReference>
<dbReference type="AlphaFoldDB" id="A0A9N9ASD1"/>
<dbReference type="EMBL" id="CAJVPK010000697">
    <property type="protein sequence ID" value="CAG8540948.1"/>
    <property type="molecule type" value="Genomic_DNA"/>
</dbReference>
<reference evidence="2" key="1">
    <citation type="submission" date="2021-06" db="EMBL/GenBank/DDBJ databases">
        <authorList>
            <person name="Kallberg Y."/>
            <person name="Tangrot J."/>
            <person name="Rosling A."/>
        </authorList>
    </citation>
    <scope>NUCLEOTIDE SEQUENCE</scope>
    <source>
        <strain evidence="2">AZ414A</strain>
    </source>
</reference>
<comment type="caution">
    <text evidence="2">The sequence shown here is derived from an EMBL/GenBank/DDBJ whole genome shotgun (WGS) entry which is preliminary data.</text>
</comment>
<name>A0A9N9ASD1_9GLOM</name>
<feature type="compositionally biased region" description="Basic and acidic residues" evidence="1">
    <location>
        <begin position="74"/>
        <end position="88"/>
    </location>
</feature>